<evidence type="ECO:0000313" key="8">
    <source>
        <dbReference type="EMBL" id="KAF9497294.1"/>
    </source>
</evidence>
<feature type="compositionally biased region" description="Basic and acidic residues" evidence="6">
    <location>
        <begin position="48"/>
        <end position="58"/>
    </location>
</feature>
<reference evidence="8" key="1">
    <citation type="submission" date="2020-11" db="EMBL/GenBank/DDBJ databases">
        <authorList>
            <consortium name="DOE Joint Genome Institute"/>
            <person name="Ahrendt S."/>
            <person name="Riley R."/>
            <person name="Andreopoulos W."/>
            <person name="Labutti K."/>
            <person name="Pangilinan J."/>
            <person name="Ruiz-Duenas F.J."/>
            <person name="Barrasa J.M."/>
            <person name="Sanchez-Garcia M."/>
            <person name="Camarero S."/>
            <person name="Miyauchi S."/>
            <person name="Serrano A."/>
            <person name="Linde D."/>
            <person name="Babiker R."/>
            <person name="Drula E."/>
            <person name="Ayuso-Fernandez I."/>
            <person name="Pacheco R."/>
            <person name="Padilla G."/>
            <person name="Ferreira P."/>
            <person name="Barriuso J."/>
            <person name="Kellner H."/>
            <person name="Castanera R."/>
            <person name="Alfaro M."/>
            <person name="Ramirez L."/>
            <person name="Pisabarro A.G."/>
            <person name="Kuo A."/>
            <person name="Tritt A."/>
            <person name="Lipzen A."/>
            <person name="He G."/>
            <person name="Yan M."/>
            <person name="Ng V."/>
            <person name="Cullen D."/>
            <person name="Martin F."/>
            <person name="Rosso M.-N."/>
            <person name="Henrissat B."/>
            <person name="Hibbett D."/>
            <person name="Martinez A.T."/>
            <person name="Grigoriev I.V."/>
        </authorList>
    </citation>
    <scope>NUCLEOTIDE SEQUENCE</scope>
    <source>
        <strain evidence="8">ATCC 90797</strain>
    </source>
</reference>
<dbReference type="GO" id="GO:0008270">
    <property type="term" value="F:zinc ion binding"/>
    <property type="evidence" value="ECO:0007669"/>
    <property type="project" value="UniProtKB-KW"/>
</dbReference>
<dbReference type="PANTHER" id="PTHR12109">
    <property type="entry name" value="RING FINGER PROTEIN 141-RELATED"/>
    <property type="match status" value="1"/>
</dbReference>
<dbReference type="AlphaFoldDB" id="A0A9P6A3T4"/>
<evidence type="ECO:0000256" key="5">
    <source>
        <dbReference type="SAM" id="Coils"/>
    </source>
</evidence>
<sequence>MPATRATSKLPHRHDPFPEVHRNKRKSNSPQPQAPASDDVIVLSSSDDEARAAKRAPDNKITTTPNKHPKSTLQSTEVIEISDDDEDYPVVPVKPSRNLMKIAELQSQIETLKGSNTRMEKEIEHSQSLLDETMVERDMLSNQVAELQLRQEPPSLSINPSDLEDQINCEICTMKMWRPYLLPECGHSFCESCIQDWFSTILARHMQAHPEYNANNHRQNVPAHIRQMMPYAGYHPQVQQMLAQYKLQNPQPEYNCPMCRVEVKSRPIEDFALKAIVRVIAKAQGEVSPQKPVSTSSNGKGKHRVAQKSQKSVWDPYFPPS</sequence>
<evidence type="ECO:0000256" key="1">
    <source>
        <dbReference type="ARBA" id="ARBA00022723"/>
    </source>
</evidence>
<comment type="caution">
    <text evidence="8">The sequence shown here is derived from an EMBL/GenBank/DDBJ whole genome shotgun (WGS) entry which is preliminary data.</text>
</comment>
<accession>A0A9P6A3T4</accession>
<keyword evidence="2 4" id="KW-0863">Zinc-finger</keyword>
<dbReference type="InterPro" id="IPR027370">
    <property type="entry name" value="Znf-RING_euk"/>
</dbReference>
<feature type="compositionally biased region" description="Polar residues" evidence="6">
    <location>
        <begin position="60"/>
        <end position="76"/>
    </location>
</feature>
<dbReference type="SMART" id="SM00184">
    <property type="entry name" value="RING"/>
    <property type="match status" value="1"/>
</dbReference>
<dbReference type="PROSITE" id="PS50089">
    <property type="entry name" value="ZF_RING_2"/>
    <property type="match status" value="1"/>
</dbReference>
<keyword evidence="1" id="KW-0479">Metal-binding</keyword>
<dbReference type="InterPro" id="IPR017907">
    <property type="entry name" value="Znf_RING_CS"/>
</dbReference>
<name>A0A9P6A3T4_PLEER</name>
<dbReference type="PROSITE" id="PS00518">
    <property type="entry name" value="ZF_RING_1"/>
    <property type="match status" value="1"/>
</dbReference>
<gene>
    <name evidence="8" type="ORF">BDN71DRAFT_1505046</name>
</gene>
<organism evidence="8 9">
    <name type="scientific">Pleurotus eryngii</name>
    <name type="common">Boletus of the steppes</name>
    <dbReference type="NCBI Taxonomy" id="5323"/>
    <lineage>
        <taxon>Eukaryota</taxon>
        <taxon>Fungi</taxon>
        <taxon>Dikarya</taxon>
        <taxon>Basidiomycota</taxon>
        <taxon>Agaricomycotina</taxon>
        <taxon>Agaricomycetes</taxon>
        <taxon>Agaricomycetidae</taxon>
        <taxon>Agaricales</taxon>
        <taxon>Pleurotineae</taxon>
        <taxon>Pleurotaceae</taxon>
        <taxon>Pleurotus</taxon>
    </lineage>
</organism>
<evidence type="ECO:0000256" key="2">
    <source>
        <dbReference type="ARBA" id="ARBA00022771"/>
    </source>
</evidence>
<feature type="domain" description="RING-type" evidence="7">
    <location>
        <begin position="169"/>
        <end position="260"/>
    </location>
</feature>
<keyword evidence="9" id="KW-1185">Reference proteome</keyword>
<protein>
    <recommendedName>
        <fullName evidence="7">RING-type domain-containing protein</fullName>
    </recommendedName>
</protein>
<dbReference type="Proteomes" id="UP000807025">
    <property type="component" value="Unassembled WGS sequence"/>
</dbReference>
<feature type="region of interest" description="Disordered" evidence="6">
    <location>
        <begin position="284"/>
        <end position="321"/>
    </location>
</feature>
<evidence type="ECO:0000256" key="6">
    <source>
        <dbReference type="SAM" id="MobiDB-lite"/>
    </source>
</evidence>
<dbReference type="Pfam" id="PF13445">
    <property type="entry name" value="zf-RING_UBOX"/>
    <property type="match status" value="1"/>
</dbReference>
<dbReference type="InterPro" id="IPR001841">
    <property type="entry name" value="Znf_RING"/>
</dbReference>
<evidence type="ECO:0000259" key="7">
    <source>
        <dbReference type="PROSITE" id="PS50089"/>
    </source>
</evidence>
<keyword evidence="3" id="KW-0862">Zinc</keyword>
<dbReference type="Gene3D" id="3.30.40.10">
    <property type="entry name" value="Zinc/RING finger domain, C3HC4 (zinc finger)"/>
    <property type="match status" value="1"/>
</dbReference>
<dbReference type="InterPro" id="IPR047126">
    <property type="entry name" value="RNF141-like"/>
</dbReference>
<dbReference type="OrthoDB" id="3219336at2759"/>
<feature type="coiled-coil region" evidence="5">
    <location>
        <begin position="102"/>
        <end position="150"/>
    </location>
</feature>
<dbReference type="SUPFAM" id="SSF57850">
    <property type="entry name" value="RING/U-box"/>
    <property type="match status" value="1"/>
</dbReference>
<dbReference type="EMBL" id="MU154545">
    <property type="protein sequence ID" value="KAF9497294.1"/>
    <property type="molecule type" value="Genomic_DNA"/>
</dbReference>
<feature type="region of interest" description="Disordered" evidence="6">
    <location>
        <begin position="1"/>
        <end position="76"/>
    </location>
</feature>
<evidence type="ECO:0000256" key="4">
    <source>
        <dbReference type="PROSITE-ProRule" id="PRU00175"/>
    </source>
</evidence>
<evidence type="ECO:0000256" key="3">
    <source>
        <dbReference type="ARBA" id="ARBA00022833"/>
    </source>
</evidence>
<proteinExistence type="predicted"/>
<dbReference type="InterPro" id="IPR013083">
    <property type="entry name" value="Znf_RING/FYVE/PHD"/>
</dbReference>
<keyword evidence="5" id="KW-0175">Coiled coil</keyword>
<evidence type="ECO:0000313" key="9">
    <source>
        <dbReference type="Proteomes" id="UP000807025"/>
    </source>
</evidence>